<dbReference type="SUPFAM" id="SSF53613">
    <property type="entry name" value="Ribokinase-like"/>
    <property type="match status" value="1"/>
</dbReference>
<dbReference type="EMBL" id="JAHJDP010000087">
    <property type="protein sequence ID" value="MBU2692275.1"/>
    <property type="molecule type" value="Genomic_DNA"/>
</dbReference>
<dbReference type="Proteomes" id="UP000777784">
    <property type="component" value="Unassembled WGS sequence"/>
</dbReference>
<evidence type="ECO:0000259" key="3">
    <source>
        <dbReference type="Pfam" id="PF00294"/>
    </source>
</evidence>
<dbReference type="InterPro" id="IPR002173">
    <property type="entry name" value="Carboh/pur_kinase_PfkB_CS"/>
</dbReference>
<evidence type="ECO:0000256" key="1">
    <source>
        <dbReference type="ARBA" id="ARBA00022679"/>
    </source>
</evidence>
<dbReference type="PANTHER" id="PTHR42774:SF3">
    <property type="entry name" value="KETOHEXOKINASE"/>
    <property type="match status" value="1"/>
</dbReference>
<sequence length="325" mass="34716">MSVWVMTADVQHGDAVWREMNSDTISTGRLTAWGIGICPFDFAHQVERTPRAGEKIDALQSTRGGGGPVPTAMAVIAKLGGRSAVVGVVGDDPMGVAIRDDLVQYGVDISGLRVEPGAQSAMASLIVEKGTGQRTAIFDHGTVSNPTVSEEWIEAHPARYMLTDARTELGMGDAVRSAKQRGCEIVLDIGSPREPDPAAWEAADHLVMAAGFARWKTGHGDPEGAARQLWHDGLKSLVMTLGSKGAYLYTPDISLFHPAFNVELTDVTGAGDTFHGAYIYALSQDEWSWVERVRFATAAGSLACRGLGVRGSLPTLEEVETLVNQ</sequence>
<dbReference type="InterPro" id="IPR029056">
    <property type="entry name" value="Ribokinase-like"/>
</dbReference>
<proteinExistence type="predicted"/>
<evidence type="ECO:0000313" key="5">
    <source>
        <dbReference type="Proteomes" id="UP000777784"/>
    </source>
</evidence>
<dbReference type="InterPro" id="IPR011611">
    <property type="entry name" value="PfkB_dom"/>
</dbReference>
<gene>
    <name evidence="4" type="ORF">KJ970_15235</name>
</gene>
<evidence type="ECO:0000313" key="4">
    <source>
        <dbReference type="EMBL" id="MBU2692275.1"/>
    </source>
</evidence>
<reference evidence="4" key="1">
    <citation type="submission" date="2021-05" db="EMBL/GenBank/DDBJ databases">
        <title>Energy efficiency and biological interactions define the core microbiome of deep oligotrophic groundwater.</title>
        <authorList>
            <person name="Mehrshad M."/>
            <person name="Lopez-Fernandez M."/>
            <person name="Bell E."/>
            <person name="Bernier-Latmani R."/>
            <person name="Bertilsson S."/>
            <person name="Dopson M."/>
        </authorList>
    </citation>
    <scope>NUCLEOTIDE SEQUENCE</scope>
    <source>
        <strain evidence="4">Modern_marine.mb.64</strain>
    </source>
</reference>
<organism evidence="4 5">
    <name type="scientific">Eiseniibacteriota bacterium</name>
    <dbReference type="NCBI Taxonomy" id="2212470"/>
    <lineage>
        <taxon>Bacteria</taxon>
        <taxon>Candidatus Eiseniibacteriota</taxon>
    </lineage>
</organism>
<accession>A0A948W7I4</accession>
<protein>
    <recommendedName>
        <fullName evidence="3">Carbohydrate kinase PfkB domain-containing protein</fullName>
    </recommendedName>
</protein>
<dbReference type="Gene3D" id="3.40.1190.20">
    <property type="match status" value="1"/>
</dbReference>
<keyword evidence="1" id="KW-0808">Transferase</keyword>
<evidence type="ECO:0000256" key="2">
    <source>
        <dbReference type="ARBA" id="ARBA00022777"/>
    </source>
</evidence>
<dbReference type="InterPro" id="IPR052562">
    <property type="entry name" value="Ketohexokinase-related"/>
</dbReference>
<dbReference type="PANTHER" id="PTHR42774">
    <property type="entry name" value="PHOSPHOTRANSFERASE SYSTEM TRANSPORT PROTEIN"/>
    <property type="match status" value="1"/>
</dbReference>
<dbReference type="PROSITE" id="PS00584">
    <property type="entry name" value="PFKB_KINASES_2"/>
    <property type="match status" value="1"/>
</dbReference>
<keyword evidence="2" id="KW-0418">Kinase</keyword>
<dbReference type="Pfam" id="PF00294">
    <property type="entry name" value="PfkB"/>
    <property type="match status" value="1"/>
</dbReference>
<feature type="domain" description="Carbohydrate kinase PfkB" evidence="3">
    <location>
        <begin position="35"/>
        <end position="315"/>
    </location>
</feature>
<name>A0A948W7I4_UNCEI</name>
<dbReference type="GO" id="GO:0016301">
    <property type="term" value="F:kinase activity"/>
    <property type="evidence" value="ECO:0007669"/>
    <property type="project" value="UniProtKB-KW"/>
</dbReference>
<comment type="caution">
    <text evidence="4">The sequence shown here is derived from an EMBL/GenBank/DDBJ whole genome shotgun (WGS) entry which is preliminary data.</text>
</comment>
<dbReference type="AlphaFoldDB" id="A0A948W7I4"/>